<name>A0A9X2L8C4_9PROT</name>
<evidence type="ECO:0000313" key="6">
    <source>
        <dbReference type="EMBL" id="MCQ8184902.1"/>
    </source>
</evidence>
<evidence type="ECO:0000256" key="1">
    <source>
        <dbReference type="ARBA" id="ARBA00010577"/>
    </source>
</evidence>
<dbReference type="InterPro" id="IPR005648">
    <property type="entry name" value="FlgD"/>
</dbReference>
<protein>
    <recommendedName>
        <fullName evidence="2">Basal-body rod modification protein FlgD</fullName>
    </recommendedName>
</protein>
<accession>A0A9X2L8C4</accession>
<evidence type="ECO:0000256" key="2">
    <source>
        <dbReference type="ARBA" id="ARBA00016013"/>
    </source>
</evidence>
<keyword evidence="3" id="KW-1005">Bacterial flagellum biogenesis</keyword>
<evidence type="ECO:0000256" key="4">
    <source>
        <dbReference type="ARBA" id="ARBA00024746"/>
    </source>
</evidence>
<dbReference type="Proteomes" id="UP001142610">
    <property type="component" value="Unassembled WGS sequence"/>
</dbReference>
<comment type="function">
    <text evidence="4">Required for flagellar hook formation. May act as a scaffolding protein.</text>
</comment>
<gene>
    <name evidence="6" type="ORF">NOG11_05810</name>
</gene>
<evidence type="ECO:0000256" key="3">
    <source>
        <dbReference type="ARBA" id="ARBA00022795"/>
    </source>
</evidence>
<feature type="region of interest" description="Disordered" evidence="5">
    <location>
        <begin position="1"/>
        <end position="23"/>
    </location>
</feature>
<comment type="similarity">
    <text evidence="1">Belongs to the FlgD family.</text>
</comment>
<organism evidence="6 7">
    <name type="scientific">Parvularcula maris</name>
    <dbReference type="NCBI Taxonomy" id="2965077"/>
    <lineage>
        <taxon>Bacteria</taxon>
        <taxon>Pseudomonadati</taxon>
        <taxon>Pseudomonadota</taxon>
        <taxon>Alphaproteobacteria</taxon>
        <taxon>Parvularculales</taxon>
        <taxon>Parvularculaceae</taxon>
        <taxon>Parvularcula</taxon>
    </lineage>
</organism>
<feature type="compositionally biased region" description="Polar residues" evidence="5">
    <location>
        <begin position="1"/>
        <end position="13"/>
    </location>
</feature>
<dbReference type="Pfam" id="PF03963">
    <property type="entry name" value="FlgD"/>
    <property type="match status" value="1"/>
</dbReference>
<evidence type="ECO:0000313" key="7">
    <source>
        <dbReference type="Proteomes" id="UP001142610"/>
    </source>
</evidence>
<reference evidence="6" key="1">
    <citation type="submission" date="2022-07" db="EMBL/GenBank/DDBJ databases">
        <title>Parvularcula maris sp. nov., an algicidal bacterium isolated from seawater.</title>
        <authorList>
            <person name="Li F."/>
        </authorList>
    </citation>
    <scope>NUCLEOTIDE SEQUENCE</scope>
    <source>
        <strain evidence="6">BGMRC 0090</strain>
    </source>
</reference>
<dbReference type="EMBL" id="JANIBC010000003">
    <property type="protein sequence ID" value="MCQ8184902.1"/>
    <property type="molecule type" value="Genomic_DNA"/>
</dbReference>
<keyword evidence="7" id="KW-1185">Reference proteome</keyword>
<comment type="caution">
    <text evidence="6">The sequence shown here is derived from an EMBL/GenBank/DDBJ whole genome shotgun (WGS) entry which is preliminary data.</text>
</comment>
<proteinExistence type="inferred from homology"/>
<evidence type="ECO:0000256" key="5">
    <source>
        <dbReference type="SAM" id="MobiDB-lite"/>
    </source>
</evidence>
<dbReference type="AlphaFoldDB" id="A0A9X2L8C4"/>
<dbReference type="RefSeq" id="WP_256618764.1">
    <property type="nucleotide sequence ID" value="NZ_JANIBC010000003.1"/>
</dbReference>
<sequence>MEVFSLTSAASQDQRLEPRAASSDEMSQFLQLLTAQIENQDPMEPMEANQFIEQLATINSLEQQIASNGHLKEIIGLLREE</sequence>
<dbReference type="GO" id="GO:0044781">
    <property type="term" value="P:bacterial-type flagellum organization"/>
    <property type="evidence" value="ECO:0007669"/>
    <property type="project" value="UniProtKB-KW"/>
</dbReference>